<proteinExistence type="predicted"/>
<sequence>MNIKELGEDLEQQFGKPRSITEENIRFMLSLVKEEFDGKKVNEDVEKPSLDAFGMTILAVMSYQTTPWEELAKKPSIRKALKYVAIRGGSHYDEIEALTKELMRKHFDGITQKMILGFLKIIRGFSDEEQPSKLIEYTPFPAQYHAISQGLHQIIRGEHPDDAAAIIHCAIEDGILFPTIPRSLLVEEFNLKKSSFDKYFSKYHVSLEYETDAIKKQAEEIIKYHRKALRNAIGYTLDKDDIVIFHNRKLGRKNFLSIIIAYFRSILRG</sequence>
<reference evidence="2" key="1">
    <citation type="submission" date="2017-04" db="EMBL/GenBank/DDBJ databases">
        <title>Function of individual gut microbiota members based on whole genome sequencing of pure cultures obtained from chicken caecum.</title>
        <authorList>
            <person name="Medvecky M."/>
            <person name="Cejkova D."/>
            <person name="Polansky O."/>
            <person name="Karasova D."/>
            <person name="Kubasova T."/>
            <person name="Cizek A."/>
            <person name="Rychlik I."/>
        </authorList>
    </citation>
    <scope>NUCLEOTIDE SEQUENCE [LARGE SCALE GENOMIC DNA]</scope>
    <source>
        <strain evidence="2">An109</strain>
    </source>
</reference>
<dbReference type="EMBL" id="NFLW01000007">
    <property type="protein sequence ID" value="OUQ72188.1"/>
    <property type="molecule type" value="Genomic_DNA"/>
</dbReference>
<dbReference type="Proteomes" id="UP000196036">
    <property type="component" value="Unassembled WGS sequence"/>
</dbReference>
<dbReference type="AlphaFoldDB" id="A0A1Y4VS08"/>
<evidence type="ECO:0000313" key="2">
    <source>
        <dbReference type="Proteomes" id="UP000196036"/>
    </source>
</evidence>
<protein>
    <submittedName>
        <fullName evidence="1">Uncharacterized protein</fullName>
    </submittedName>
</protein>
<organism evidence="1 2">
    <name type="scientific">Bacteroides xylanisolvens</name>
    <dbReference type="NCBI Taxonomy" id="371601"/>
    <lineage>
        <taxon>Bacteria</taxon>
        <taxon>Pseudomonadati</taxon>
        <taxon>Bacteroidota</taxon>
        <taxon>Bacteroidia</taxon>
        <taxon>Bacteroidales</taxon>
        <taxon>Bacteroidaceae</taxon>
        <taxon>Bacteroides</taxon>
    </lineage>
</organism>
<accession>A0A1Y4VS08</accession>
<gene>
    <name evidence="1" type="ORF">B5E52_05720</name>
</gene>
<evidence type="ECO:0000313" key="1">
    <source>
        <dbReference type="EMBL" id="OUQ72188.1"/>
    </source>
</evidence>
<name>A0A1Y4VS08_9BACE</name>
<dbReference type="RefSeq" id="WP_087317788.1">
    <property type="nucleotide sequence ID" value="NZ_JAHOJA010000011.1"/>
</dbReference>
<comment type="caution">
    <text evidence="1">The sequence shown here is derived from an EMBL/GenBank/DDBJ whole genome shotgun (WGS) entry which is preliminary data.</text>
</comment>